<dbReference type="InParanoid" id="A0A2G5F640"/>
<name>A0A2G5F640_AQUCA</name>
<dbReference type="InterPro" id="IPR050942">
    <property type="entry name" value="F-box_BR-signaling"/>
</dbReference>
<proteinExistence type="predicted"/>
<evidence type="ECO:0000313" key="2">
    <source>
        <dbReference type="EMBL" id="PIA63481.1"/>
    </source>
</evidence>
<dbReference type="PANTHER" id="PTHR44259">
    <property type="entry name" value="OS07G0183000 PROTEIN-RELATED"/>
    <property type="match status" value="1"/>
</dbReference>
<dbReference type="Pfam" id="PF03478">
    <property type="entry name" value="Beta-prop_KIB1-4"/>
    <property type="match status" value="1"/>
</dbReference>
<keyword evidence="3" id="KW-1185">Reference proteome</keyword>
<feature type="domain" description="KIB1-4 beta-propeller" evidence="1">
    <location>
        <begin position="3"/>
        <end position="144"/>
    </location>
</feature>
<evidence type="ECO:0000259" key="1">
    <source>
        <dbReference type="Pfam" id="PF03478"/>
    </source>
</evidence>
<dbReference type="STRING" id="218851.A0A2G5F640"/>
<accession>A0A2G5F640</accession>
<evidence type="ECO:0000313" key="3">
    <source>
        <dbReference type="Proteomes" id="UP000230069"/>
    </source>
</evidence>
<dbReference type="AlphaFoldDB" id="A0A2G5F640"/>
<sequence length="193" mass="22034">MLFGLTFSDKLLSFDFSDLSKPLPCVVFNLDTVTLNVPDDELLCKGYLVESCGELLMVYRITNYIDIDDWICTFSTIKFLVYRLESIDQSNDLLQWVQLESLGDRILFLGRNASLSISATGIPGVKGNCIYFTADRWDYFYSCEGINSKACCSDNGIFYMDDGRIEPFFIDNDSQSIKCQPFWIMPHSIHNVV</sequence>
<dbReference type="Proteomes" id="UP000230069">
    <property type="component" value="Unassembled WGS sequence"/>
</dbReference>
<dbReference type="EMBL" id="KZ305019">
    <property type="protein sequence ID" value="PIA63481.1"/>
    <property type="molecule type" value="Genomic_DNA"/>
</dbReference>
<dbReference type="OrthoDB" id="642536at2759"/>
<organism evidence="2 3">
    <name type="scientific">Aquilegia coerulea</name>
    <name type="common">Rocky mountain columbine</name>
    <dbReference type="NCBI Taxonomy" id="218851"/>
    <lineage>
        <taxon>Eukaryota</taxon>
        <taxon>Viridiplantae</taxon>
        <taxon>Streptophyta</taxon>
        <taxon>Embryophyta</taxon>
        <taxon>Tracheophyta</taxon>
        <taxon>Spermatophyta</taxon>
        <taxon>Magnoliopsida</taxon>
        <taxon>Ranunculales</taxon>
        <taxon>Ranunculaceae</taxon>
        <taxon>Thalictroideae</taxon>
        <taxon>Aquilegia</taxon>
    </lineage>
</organism>
<protein>
    <recommendedName>
        <fullName evidence="1">KIB1-4 beta-propeller domain-containing protein</fullName>
    </recommendedName>
</protein>
<gene>
    <name evidence="2" type="ORF">AQUCO_00201078v1</name>
</gene>
<dbReference type="InterPro" id="IPR005174">
    <property type="entry name" value="KIB1-4_b-propeller"/>
</dbReference>
<reference evidence="2 3" key="1">
    <citation type="submission" date="2017-09" db="EMBL/GenBank/DDBJ databases">
        <title>WGS assembly of Aquilegia coerulea Goldsmith.</title>
        <authorList>
            <person name="Hodges S."/>
            <person name="Kramer E."/>
            <person name="Nordborg M."/>
            <person name="Tomkins J."/>
            <person name="Borevitz J."/>
            <person name="Derieg N."/>
            <person name="Yan J."/>
            <person name="Mihaltcheva S."/>
            <person name="Hayes R.D."/>
            <person name="Rokhsar D."/>
        </authorList>
    </citation>
    <scope>NUCLEOTIDE SEQUENCE [LARGE SCALE GENOMIC DNA]</scope>
    <source>
        <strain evidence="3">cv. Goldsmith</strain>
    </source>
</reference>